<evidence type="ECO:0000313" key="8">
    <source>
        <dbReference type="EMBL" id="CAB4833297.1"/>
    </source>
</evidence>
<evidence type="ECO:0000256" key="5">
    <source>
        <dbReference type="ARBA" id="ARBA00023316"/>
    </source>
</evidence>
<dbReference type="SUPFAM" id="SSF141523">
    <property type="entry name" value="L,D-transpeptidase catalytic domain-like"/>
    <property type="match status" value="1"/>
</dbReference>
<dbReference type="Pfam" id="PF03734">
    <property type="entry name" value="YkuD"/>
    <property type="match status" value="1"/>
</dbReference>
<keyword evidence="4" id="KW-0573">Peptidoglycan synthesis</keyword>
<dbReference type="Gene3D" id="1.10.101.10">
    <property type="entry name" value="PGBD-like superfamily/PGBD"/>
    <property type="match status" value="1"/>
</dbReference>
<dbReference type="Gene3D" id="2.40.440.10">
    <property type="entry name" value="L,D-transpeptidase catalytic domain-like"/>
    <property type="match status" value="1"/>
</dbReference>
<keyword evidence="6" id="KW-1133">Transmembrane helix</keyword>
<evidence type="ECO:0000313" key="10">
    <source>
        <dbReference type="EMBL" id="CAB5023869.1"/>
    </source>
</evidence>
<dbReference type="GO" id="GO:0071555">
    <property type="term" value="P:cell wall organization"/>
    <property type="evidence" value="ECO:0007669"/>
    <property type="project" value="UniProtKB-KW"/>
</dbReference>
<gene>
    <name evidence="8" type="ORF">UFOPK3164_01441</name>
    <name evidence="9" type="ORF">UFOPK3427_00160</name>
    <name evidence="10" type="ORF">UFOPK4112_01081</name>
</gene>
<feature type="transmembrane region" description="Helical" evidence="6">
    <location>
        <begin position="16"/>
        <end position="35"/>
    </location>
</feature>
<name>A0A6J7CPQ6_9ZZZZ</name>
<dbReference type="Pfam" id="PF01471">
    <property type="entry name" value="PG_binding_1"/>
    <property type="match status" value="1"/>
</dbReference>
<keyword evidence="3" id="KW-0133">Cell shape</keyword>
<dbReference type="GO" id="GO:0008360">
    <property type="term" value="P:regulation of cell shape"/>
    <property type="evidence" value="ECO:0007669"/>
    <property type="project" value="UniProtKB-KW"/>
</dbReference>
<evidence type="ECO:0000313" key="9">
    <source>
        <dbReference type="EMBL" id="CAB4860562.1"/>
    </source>
</evidence>
<dbReference type="InterPro" id="IPR036366">
    <property type="entry name" value="PGBDSf"/>
</dbReference>
<evidence type="ECO:0000256" key="6">
    <source>
        <dbReference type="SAM" id="Phobius"/>
    </source>
</evidence>
<dbReference type="EMBL" id="CAFABE010000087">
    <property type="protein sequence ID" value="CAB4833297.1"/>
    <property type="molecule type" value="Genomic_DNA"/>
</dbReference>
<keyword evidence="6" id="KW-0812">Transmembrane</keyword>
<dbReference type="CDD" id="cd16913">
    <property type="entry name" value="YkuD_like"/>
    <property type="match status" value="1"/>
</dbReference>
<dbReference type="InterPro" id="IPR036365">
    <property type="entry name" value="PGBD-like_sf"/>
</dbReference>
<evidence type="ECO:0000256" key="2">
    <source>
        <dbReference type="ARBA" id="ARBA00022679"/>
    </source>
</evidence>
<feature type="domain" description="L,D-TPase catalytic" evidence="7">
    <location>
        <begin position="257"/>
        <end position="374"/>
    </location>
</feature>
<evidence type="ECO:0000256" key="1">
    <source>
        <dbReference type="ARBA" id="ARBA00004752"/>
    </source>
</evidence>
<reference evidence="9" key="1">
    <citation type="submission" date="2020-05" db="EMBL/GenBank/DDBJ databases">
        <authorList>
            <person name="Chiriac C."/>
            <person name="Salcher M."/>
            <person name="Ghai R."/>
            <person name="Kavagutti S V."/>
        </authorList>
    </citation>
    <scope>NUCLEOTIDE SEQUENCE</scope>
</reference>
<evidence type="ECO:0000259" key="7">
    <source>
        <dbReference type="PROSITE" id="PS52029"/>
    </source>
</evidence>
<dbReference type="UniPathway" id="UPA00219"/>
<dbReference type="SUPFAM" id="SSF47090">
    <property type="entry name" value="PGBD-like"/>
    <property type="match status" value="1"/>
</dbReference>
<evidence type="ECO:0000256" key="4">
    <source>
        <dbReference type="ARBA" id="ARBA00022984"/>
    </source>
</evidence>
<evidence type="ECO:0000256" key="3">
    <source>
        <dbReference type="ARBA" id="ARBA00022960"/>
    </source>
</evidence>
<dbReference type="EMBL" id="CAFBLT010000001">
    <property type="protein sequence ID" value="CAB4860562.1"/>
    <property type="molecule type" value="Genomic_DNA"/>
</dbReference>
<comment type="pathway">
    <text evidence="1">Cell wall biogenesis; peptidoglycan biosynthesis.</text>
</comment>
<dbReference type="GO" id="GO:0016740">
    <property type="term" value="F:transferase activity"/>
    <property type="evidence" value="ECO:0007669"/>
    <property type="project" value="UniProtKB-KW"/>
</dbReference>
<dbReference type="GO" id="GO:0018104">
    <property type="term" value="P:peptidoglycan-protein cross-linking"/>
    <property type="evidence" value="ECO:0007669"/>
    <property type="project" value="TreeGrafter"/>
</dbReference>
<accession>A0A6J7CPQ6</accession>
<dbReference type="PROSITE" id="PS52029">
    <property type="entry name" value="LD_TPASE"/>
    <property type="match status" value="1"/>
</dbReference>
<dbReference type="InterPro" id="IPR002477">
    <property type="entry name" value="Peptidoglycan-bd-like"/>
</dbReference>
<dbReference type="PANTHER" id="PTHR30582:SF2">
    <property type="entry name" value="L,D-TRANSPEPTIDASE YCIB-RELATED"/>
    <property type="match status" value="1"/>
</dbReference>
<dbReference type="InterPro" id="IPR005490">
    <property type="entry name" value="LD_TPept_cat_dom"/>
</dbReference>
<keyword evidence="2" id="KW-0808">Transferase</keyword>
<dbReference type="Gene3D" id="2.60.40.3710">
    <property type="match status" value="1"/>
</dbReference>
<dbReference type="InterPro" id="IPR038063">
    <property type="entry name" value="Transpep_catalytic_dom"/>
</dbReference>
<dbReference type="EMBL" id="CAFBPM010000009">
    <property type="protein sequence ID" value="CAB5023869.1"/>
    <property type="molecule type" value="Genomic_DNA"/>
</dbReference>
<dbReference type="PANTHER" id="PTHR30582">
    <property type="entry name" value="L,D-TRANSPEPTIDASE"/>
    <property type="match status" value="1"/>
</dbReference>
<protein>
    <submittedName>
        <fullName evidence="9">Unannotated protein</fullName>
    </submittedName>
</protein>
<keyword evidence="6" id="KW-0472">Membrane</keyword>
<dbReference type="GO" id="GO:0071972">
    <property type="term" value="F:peptidoglycan L,D-transpeptidase activity"/>
    <property type="evidence" value="ECO:0007669"/>
    <property type="project" value="TreeGrafter"/>
</dbReference>
<dbReference type="GO" id="GO:0005576">
    <property type="term" value="C:extracellular region"/>
    <property type="evidence" value="ECO:0007669"/>
    <property type="project" value="TreeGrafter"/>
</dbReference>
<proteinExistence type="predicted"/>
<sequence length="374" mass="39361">MSGQHAQKPKRSKTPFVIAAAVVSLCVAGTGVFLLTSRSTDPAVTATPTDTPFAVLASTPTNAATVDSSAAIRVSLSSPLASSSPMPTLSPSVPGSWQRLSPSTIEYVQDSPVGPGQSVTVTIPGGASGLKGANGKFLASSVTTIFHTAPLSTLRVQQLLAQLGYLPVTFTPAAQSSTPGIQTAEVQGTFSNRWSTLPESLTSQWQAGAVNPVTKGAIMRFQDVHNMKTDGIAGPALWDQLLADAKSGKNDPNPYNYVIVAKNLPQKLTLYSNGEVVYTSVISTGIAGEETPSGTFPVYQRYRTQTMRGTNPDGSEYVDPGIPWISYFYGGDALHGFLRSSYGFPQSLGCVEMPFANAEVVWPQTPLGTLVTVQ</sequence>
<keyword evidence="5" id="KW-0961">Cell wall biogenesis/degradation</keyword>
<dbReference type="AlphaFoldDB" id="A0A6J7CPQ6"/>
<organism evidence="9">
    <name type="scientific">freshwater metagenome</name>
    <dbReference type="NCBI Taxonomy" id="449393"/>
    <lineage>
        <taxon>unclassified sequences</taxon>
        <taxon>metagenomes</taxon>
        <taxon>ecological metagenomes</taxon>
    </lineage>
</organism>
<dbReference type="InterPro" id="IPR050979">
    <property type="entry name" value="LD-transpeptidase"/>
</dbReference>